<dbReference type="SMART" id="SM00974">
    <property type="entry name" value="T5orf172"/>
    <property type="match status" value="1"/>
</dbReference>
<evidence type="ECO:0000313" key="4">
    <source>
        <dbReference type="EMBL" id="MCK8490433.1"/>
    </source>
</evidence>
<accession>A0ABT0HFI6</accession>
<keyword evidence="2" id="KW-0472">Membrane</keyword>
<dbReference type="Pfam" id="PF13455">
    <property type="entry name" value="MUG113"/>
    <property type="match status" value="1"/>
</dbReference>
<dbReference type="InterPro" id="IPR025280">
    <property type="entry name" value="SNIPE"/>
</dbReference>
<keyword evidence="5" id="KW-1185">Reference proteome</keyword>
<feature type="domain" description="Bacteriophage T5 Orf172 DNA-binding" evidence="3">
    <location>
        <begin position="331"/>
        <end position="414"/>
    </location>
</feature>
<feature type="coiled-coil region" evidence="1">
    <location>
        <begin position="215"/>
        <end position="314"/>
    </location>
</feature>
<reference evidence="4 5" key="1">
    <citation type="submission" date="2022-04" db="EMBL/GenBank/DDBJ databases">
        <title>Spirosoma sp. strain RP8 genome sequencing and assembly.</title>
        <authorList>
            <person name="Jung Y."/>
        </authorList>
    </citation>
    <scope>NUCLEOTIDE SEQUENCE [LARGE SCALE GENOMIC DNA]</scope>
    <source>
        <strain evidence="4 5">RP8</strain>
    </source>
</reference>
<keyword evidence="2" id="KW-0812">Transmembrane</keyword>
<proteinExistence type="predicted"/>
<comment type="caution">
    <text evidence="4">The sequence shown here is derived from an EMBL/GenBank/DDBJ whole genome shotgun (WGS) entry which is preliminary data.</text>
</comment>
<feature type="coiled-coil region" evidence="1">
    <location>
        <begin position="23"/>
        <end position="88"/>
    </location>
</feature>
<name>A0ABT0HFI6_9BACT</name>
<evidence type="ECO:0000256" key="2">
    <source>
        <dbReference type="SAM" id="Phobius"/>
    </source>
</evidence>
<dbReference type="EMBL" id="JALPRF010000001">
    <property type="protein sequence ID" value="MCK8490433.1"/>
    <property type="molecule type" value="Genomic_DNA"/>
</dbReference>
<keyword evidence="1" id="KW-0175">Coiled coil</keyword>
<organism evidence="4 5">
    <name type="scientific">Spirosoma liriopis</name>
    <dbReference type="NCBI Taxonomy" id="2937440"/>
    <lineage>
        <taxon>Bacteria</taxon>
        <taxon>Pseudomonadati</taxon>
        <taxon>Bacteroidota</taxon>
        <taxon>Cytophagia</taxon>
        <taxon>Cytophagales</taxon>
        <taxon>Cytophagaceae</taxon>
        <taxon>Spirosoma</taxon>
    </lineage>
</organism>
<dbReference type="RefSeq" id="WP_248475270.1">
    <property type="nucleotide sequence ID" value="NZ_JALPRF010000001.1"/>
</dbReference>
<dbReference type="Pfam" id="PF13250">
    <property type="entry name" value="SNIPE"/>
    <property type="match status" value="1"/>
</dbReference>
<dbReference type="Proteomes" id="UP001202180">
    <property type="component" value="Unassembled WGS sequence"/>
</dbReference>
<gene>
    <name evidence="4" type="ORF">M0L20_01140</name>
</gene>
<evidence type="ECO:0000259" key="3">
    <source>
        <dbReference type="SMART" id="SM00974"/>
    </source>
</evidence>
<feature type="transmembrane region" description="Helical" evidence="2">
    <location>
        <begin position="6"/>
        <end position="24"/>
    </location>
</feature>
<keyword evidence="2" id="KW-1133">Transmembrane helix</keyword>
<protein>
    <submittedName>
        <fullName evidence="4">DUF4041 domain-containing protein</fullName>
    </submittedName>
</protein>
<evidence type="ECO:0000313" key="5">
    <source>
        <dbReference type="Proteomes" id="UP001202180"/>
    </source>
</evidence>
<dbReference type="InterPro" id="IPR018306">
    <property type="entry name" value="Phage_T5_Orf172_DNA-bd"/>
</dbReference>
<evidence type="ECO:0000256" key="1">
    <source>
        <dbReference type="SAM" id="Coils"/>
    </source>
</evidence>
<sequence>MIETSTLVVFVLCIILANLAYYCYKLREQVNTSEHEVERLNRQYAPIVDVDQLLQQRKSEIKRIELDVEKLRNDYAAKRTVYESLLQEINLFESKLEDISYGLYEPVYNYSSSDQYKEKLEVIHDSLKQLIKEEKAVSCPVEWSVGGSRAEGRRMTKQYAKLMLRAFNGDCDAAIARVSWNNMGNMEARIAKSYEAINKLGSVNQSTIIQAYYGYKIAELRLEFELQQKLQAEKEEQRMIREQMREEEKAQREIETAQRKAEDEEAKYQKALAKATEEAKRATGDQLASLDQKIKELEQLLTDVQLQKERALSMAQQTKSGHVYIISNIGSFGEDVFKIGMTRRLEPMDRVKELGDASVPFCFDVHAMVYSDNAPDLEYKIHKQLAEKRINLINNRREFFRVELDEVEDVFGKAGHPLTLTKLAEAKEYRESIAIRESQIRADKELAMQSAMVMPLTLD</sequence>